<keyword evidence="6" id="KW-0804">Transcription</keyword>
<feature type="region of interest" description="Disordered" evidence="8">
    <location>
        <begin position="1"/>
        <end position="34"/>
    </location>
</feature>
<reference evidence="11" key="1">
    <citation type="submission" date="2023-10" db="EMBL/GenBank/DDBJ databases">
        <title>Chromosome-level genome of the transformable northern wattle, Acacia crassicarpa.</title>
        <authorList>
            <person name="Massaro I."/>
            <person name="Sinha N.R."/>
            <person name="Poethig S."/>
            <person name="Leichty A.R."/>
        </authorList>
    </citation>
    <scope>NUCLEOTIDE SEQUENCE</scope>
    <source>
        <strain evidence="11">Acra3RX</strain>
        <tissue evidence="11">Leaf</tissue>
    </source>
</reference>
<feature type="domain" description="Myb-like" evidence="9">
    <location>
        <begin position="96"/>
        <end position="146"/>
    </location>
</feature>
<name>A0AAE1JRS9_9FABA</name>
<feature type="domain" description="Myb-like" evidence="9">
    <location>
        <begin position="46"/>
        <end position="95"/>
    </location>
</feature>
<accession>A0AAE1JRS9</accession>
<dbReference type="GO" id="GO:0009653">
    <property type="term" value="P:anatomical structure morphogenesis"/>
    <property type="evidence" value="ECO:0007669"/>
    <property type="project" value="UniProtKB-ARBA"/>
</dbReference>
<dbReference type="InterPro" id="IPR017930">
    <property type="entry name" value="Myb_dom"/>
</dbReference>
<gene>
    <name evidence="11" type="ORF">QN277_018532</name>
</gene>
<dbReference type="PANTHER" id="PTHR47995:SF18">
    <property type="entry name" value="TRANSCRIPTION FACTOR MYB65"/>
    <property type="match status" value="1"/>
</dbReference>
<keyword evidence="7" id="KW-0539">Nucleus</keyword>
<evidence type="ECO:0000256" key="6">
    <source>
        <dbReference type="ARBA" id="ARBA00023163"/>
    </source>
</evidence>
<comment type="subcellular location">
    <subcellularLocation>
        <location evidence="1">Nucleus</location>
    </subcellularLocation>
</comment>
<dbReference type="Pfam" id="PF00249">
    <property type="entry name" value="Myb_DNA-binding"/>
    <property type="match status" value="2"/>
</dbReference>
<evidence type="ECO:0000256" key="1">
    <source>
        <dbReference type="ARBA" id="ARBA00004123"/>
    </source>
</evidence>
<evidence type="ECO:0000259" key="9">
    <source>
        <dbReference type="PROSITE" id="PS50090"/>
    </source>
</evidence>
<dbReference type="SMART" id="SM00717">
    <property type="entry name" value="SANT"/>
    <property type="match status" value="2"/>
</dbReference>
<dbReference type="CDD" id="cd00167">
    <property type="entry name" value="SANT"/>
    <property type="match status" value="2"/>
</dbReference>
<keyword evidence="5" id="KW-0010">Activator</keyword>
<evidence type="ECO:0000313" key="11">
    <source>
        <dbReference type="EMBL" id="KAK4275451.1"/>
    </source>
</evidence>
<evidence type="ECO:0000256" key="3">
    <source>
        <dbReference type="ARBA" id="ARBA00023015"/>
    </source>
</evidence>
<comment type="caution">
    <text evidence="11">The sequence shown here is derived from an EMBL/GenBank/DDBJ whole genome shotgun (WGS) entry which is preliminary data.</text>
</comment>
<sequence length="450" mass="49083">MVNMNSHDDEENSEHGLPSINGVGEGGGGGQGAGVAAVAGAEEFILKKGPWSTSEDAVLIGYVTEHGEGNWNAVQRKTGLARCGKSCRLRWTNHLRPNLKKGAFSPEEEEFILELHAQLGNKWARMATLLPGRTDNEIKNYWNTRMKRRQRQGLPLHSSDSDQPTISSAPAKIDSSITELDYYNQNHYPLSSLHTGSSYSTHTPLLDSNYLSSSSHFTFQQPTTSLHITPLDSKHCHTYFSLPDASLTTPLVDLDGLNFPAQFNSSSCQIFQTPLDLSSSVPGVPSSSSILFNKMELPSNQFAPSNNDLLGDILLEAQVLVSDQNLKKRTYLSSSEGDGFLDGYIGLDDMPHSSVYWSSGLKPKSEVSDMIELSSLISSGMPSTFQVPEWHNNDIAAQASNVQSSGATTIADDNFELDFKPLASLIPVNTATNPNENPGYFPWDTLPGLC</sequence>
<dbReference type="EMBL" id="JAWXYG010000004">
    <property type="protein sequence ID" value="KAK4275451.1"/>
    <property type="molecule type" value="Genomic_DNA"/>
</dbReference>
<evidence type="ECO:0000256" key="2">
    <source>
        <dbReference type="ARBA" id="ARBA00022737"/>
    </source>
</evidence>
<dbReference type="PROSITE" id="PS51294">
    <property type="entry name" value="HTH_MYB"/>
    <property type="match status" value="2"/>
</dbReference>
<feature type="compositionally biased region" description="Gly residues" evidence="8">
    <location>
        <begin position="23"/>
        <end position="33"/>
    </location>
</feature>
<keyword evidence="12" id="KW-1185">Reference proteome</keyword>
<evidence type="ECO:0000259" key="10">
    <source>
        <dbReference type="PROSITE" id="PS51294"/>
    </source>
</evidence>
<dbReference type="PANTHER" id="PTHR47995">
    <property type="entry name" value="TRANSCRIPTION FACTOR MYB33-RELATED"/>
    <property type="match status" value="1"/>
</dbReference>
<dbReference type="GO" id="GO:0045893">
    <property type="term" value="P:positive regulation of DNA-templated transcription"/>
    <property type="evidence" value="ECO:0007669"/>
    <property type="project" value="UniProtKB-ARBA"/>
</dbReference>
<dbReference type="AlphaFoldDB" id="A0AAE1JRS9"/>
<evidence type="ECO:0000313" key="12">
    <source>
        <dbReference type="Proteomes" id="UP001293593"/>
    </source>
</evidence>
<keyword evidence="4" id="KW-0238">DNA-binding</keyword>
<dbReference type="InterPro" id="IPR009057">
    <property type="entry name" value="Homeodomain-like_sf"/>
</dbReference>
<feature type="domain" description="HTH myb-type" evidence="10">
    <location>
        <begin position="43"/>
        <end position="95"/>
    </location>
</feature>
<organism evidence="11 12">
    <name type="scientific">Acacia crassicarpa</name>
    <name type="common">northern wattle</name>
    <dbReference type="NCBI Taxonomy" id="499986"/>
    <lineage>
        <taxon>Eukaryota</taxon>
        <taxon>Viridiplantae</taxon>
        <taxon>Streptophyta</taxon>
        <taxon>Embryophyta</taxon>
        <taxon>Tracheophyta</taxon>
        <taxon>Spermatophyta</taxon>
        <taxon>Magnoliopsida</taxon>
        <taxon>eudicotyledons</taxon>
        <taxon>Gunneridae</taxon>
        <taxon>Pentapetalae</taxon>
        <taxon>rosids</taxon>
        <taxon>fabids</taxon>
        <taxon>Fabales</taxon>
        <taxon>Fabaceae</taxon>
        <taxon>Caesalpinioideae</taxon>
        <taxon>mimosoid clade</taxon>
        <taxon>Acacieae</taxon>
        <taxon>Acacia</taxon>
    </lineage>
</organism>
<dbReference type="GO" id="GO:0040008">
    <property type="term" value="P:regulation of growth"/>
    <property type="evidence" value="ECO:0007669"/>
    <property type="project" value="UniProtKB-ARBA"/>
</dbReference>
<keyword evidence="3" id="KW-0805">Transcription regulation</keyword>
<dbReference type="FunFam" id="1.10.10.60:FF:000001">
    <property type="entry name" value="MYB-related transcription factor"/>
    <property type="match status" value="1"/>
</dbReference>
<dbReference type="InterPro" id="IPR001005">
    <property type="entry name" value="SANT/Myb"/>
</dbReference>
<dbReference type="GO" id="GO:0048235">
    <property type="term" value="P:pollen sperm cell differentiation"/>
    <property type="evidence" value="ECO:0007669"/>
    <property type="project" value="UniProtKB-ARBA"/>
</dbReference>
<evidence type="ECO:0000256" key="4">
    <source>
        <dbReference type="ARBA" id="ARBA00023125"/>
    </source>
</evidence>
<keyword evidence="2" id="KW-0677">Repeat</keyword>
<proteinExistence type="predicted"/>
<dbReference type="PROSITE" id="PS50090">
    <property type="entry name" value="MYB_LIKE"/>
    <property type="match status" value="2"/>
</dbReference>
<evidence type="ECO:0000256" key="5">
    <source>
        <dbReference type="ARBA" id="ARBA00023159"/>
    </source>
</evidence>
<protein>
    <submittedName>
        <fullName evidence="11">Uncharacterized protein</fullName>
    </submittedName>
</protein>
<evidence type="ECO:0000256" key="7">
    <source>
        <dbReference type="ARBA" id="ARBA00023242"/>
    </source>
</evidence>
<feature type="region of interest" description="Disordered" evidence="8">
    <location>
        <begin position="150"/>
        <end position="169"/>
    </location>
</feature>
<dbReference type="GO" id="GO:0003677">
    <property type="term" value="F:DNA binding"/>
    <property type="evidence" value="ECO:0007669"/>
    <property type="project" value="UniProtKB-KW"/>
</dbReference>
<evidence type="ECO:0000256" key="8">
    <source>
        <dbReference type="SAM" id="MobiDB-lite"/>
    </source>
</evidence>
<dbReference type="FunFam" id="1.10.10.60:FF:000119">
    <property type="entry name" value="Transcription factor GAMYB"/>
    <property type="match status" value="1"/>
</dbReference>
<dbReference type="Proteomes" id="UP001293593">
    <property type="component" value="Unassembled WGS sequence"/>
</dbReference>
<dbReference type="SUPFAM" id="SSF46689">
    <property type="entry name" value="Homeodomain-like"/>
    <property type="match status" value="1"/>
</dbReference>
<feature type="domain" description="HTH myb-type" evidence="10">
    <location>
        <begin position="96"/>
        <end position="150"/>
    </location>
</feature>
<dbReference type="Gene3D" id="1.10.10.60">
    <property type="entry name" value="Homeodomain-like"/>
    <property type="match status" value="2"/>
</dbReference>
<dbReference type="GO" id="GO:0005634">
    <property type="term" value="C:nucleus"/>
    <property type="evidence" value="ECO:0007669"/>
    <property type="project" value="UniProtKB-SubCell"/>
</dbReference>